<evidence type="ECO:0008006" key="11">
    <source>
        <dbReference type="Google" id="ProtNLM"/>
    </source>
</evidence>
<dbReference type="PROSITE" id="PS50089">
    <property type="entry name" value="ZF_RING_2"/>
    <property type="match status" value="1"/>
</dbReference>
<dbReference type="SUPFAM" id="SSF57850">
    <property type="entry name" value="RING/U-box"/>
    <property type="match status" value="1"/>
</dbReference>
<dbReference type="Gene3D" id="3.30.40.10">
    <property type="entry name" value="Zinc/RING finger domain, C3HC4 (zinc finger)"/>
    <property type="match status" value="3"/>
</dbReference>
<proteinExistence type="predicted"/>
<dbReference type="PROSITE" id="PS50145">
    <property type="entry name" value="ZF_TRAF"/>
    <property type="match status" value="1"/>
</dbReference>
<dbReference type="Pfam" id="PF02176">
    <property type="entry name" value="zf-TRAF"/>
    <property type="match status" value="1"/>
</dbReference>
<feature type="compositionally biased region" description="Polar residues" evidence="6">
    <location>
        <begin position="450"/>
        <end position="461"/>
    </location>
</feature>
<feature type="region of interest" description="Disordered" evidence="6">
    <location>
        <begin position="410"/>
        <end position="461"/>
    </location>
</feature>
<evidence type="ECO:0000313" key="10">
    <source>
        <dbReference type="Proteomes" id="UP000193944"/>
    </source>
</evidence>
<accession>A0A1Y1X8J7</accession>
<dbReference type="PANTHER" id="PTHR10131">
    <property type="entry name" value="TNF RECEPTOR ASSOCIATED FACTOR"/>
    <property type="match status" value="1"/>
</dbReference>
<evidence type="ECO:0000256" key="1">
    <source>
        <dbReference type="ARBA" id="ARBA00022723"/>
    </source>
</evidence>
<evidence type="ECO:0000313" key="9">
    <source>
        <dbReference type="EMBL" id="ORX82070.1"/>
    </source>
</evidence>
<reference evidence="9 10" key="2">
    <citation type="submission" date="2016-08" db="EMBL/GenBank/DDBJ databases">
        <title>Pervasive Adenine N6-methylation of Active Genes in Fungi.</title>
        <authorList>
            <consortium name="DOE Joint Genome Institute"/>
            <person name="Mondo S.J."/>
            <person name="Dannebaum R.O."/>
            <person name="Kuo R.C."/>
            <person name="Labutti K."/>
            <person name="Haridas S."/>
            <person name="Kuo A."/>
            <person name="Salamov A."/>
            <person name="Ahrendt S.R."/>
            <person name="Lipzen A."/>
            <person name="Sullivan W."/>
            <person name="Andreopoulos W.B."/>
            <person name="Clum A."/>
            <person name="Lindquist E."/>
            <person name="Daum C."/>
            <person name="Ramamoorthy G.K."/>
            <person name="Gryganskyi A."/>
            <person name="Culley D."/>
            <person name="Magnuson J.K."/>
            <person name="James T.Y."/>
            <person name="O'Malley M.A."/>
            <person name="Stajich J.E."/>
            <person name="Spatafora J.W."/>
            <person name="Visel A."/>
            <person name="Grigoriev I.V."/>
        </authorList>
    </citation>
    <scope>NUCLEOTIDE SEQUENCE [LARGE SCALE GENOMIC DNA]</scope>
    <source>
        <strain evidence="9 10">S4</strain>
    </source>
</reference>
<dbReference type="InterPro" id="IPR013083">
    <property type="entry name" value="Znf_RING/FYVE/PHD"/>
</dbReference>
<dbReference type="InterPro" id="IPR001841">
    <property type="entry name" value="Znf_RING"/>
</dbReference>
<keyword evidence="5" id="KW-0175">Coiled coil</keyword>
<evidence type="ECO:0000256" key="3">
    <source>
        <dbReference type="ARBA" id="ARBA00022833"/>
    </source>
</evidence>
<feature type="compositionally biased region" description="Low complexity" evidence="6">
    <location>
        <begin position="413"/>
        <end position="449"/>
    </location>
</feature>
<feature type="zinc finger region" description="TRAF-type" evidence="4">
    <location>
        <begin position="112"/>
        <end position="156"/>
    </location>
</feature>
<name>A0A1Y1X8J7_9FUNG</name>
<evidence type="ECO:0000256" key="5">
    <source>
        <dbReference type="SAM" id="Coils"/>
    </source>
</evidence>
<dbReference type="PANTHER" id="PTHR10131:SF94">
    <property type="entry name" value="TNF RECEPTOR-ASSOCIATED FACTOR 4"/>
    <property type="match status" value="1"/>
</dbReference>
<dbReference type="SUPFAM" id="SSF49599">
    <property type="entry name" value="TRAF domain-like"/>
    <property type="match status" value="2"/>
</dbReference>
<dbReference type="OrthoDB" id="1630758at2759"/>
<dbReference type="PROSITE" id="PS00518">
    <property type="entry name" value="ZF_RING_1"/>
    <property type="match status" value="1"/>
</dbReference>
<keyword evidence="1 4" id="KW-0479">Metal-binding</keyword>
<dbReference type="Proteomes" id="UP000193944">
    <property type="component" value="Unassembled WGS sequence"/>
</dbReference>
<keyword evidence="2 4" id="KW-0863">Zinc-finger</keyword>
<dbReference type="AlphaFoldDB" id="A0A1Y1X8J7"/>
<protein>
    <recommendedName>
        <fullName evidence="11">RING-type domain-containing protein</fullName>
    </recommendedName>
</protein>
<reference evidence="9 10" key="1">
    <citation type="submission" date="2016-08" db="EMBL/GenBank/DDBJ databases">
        <title>A Parts List for Fungal Cellulosomes Revealed by Comparative Genomics.</title>
        <authorList>
            <consortium name="DOE Joint Genome Institute"/>
            <person name="Haitjema C.H."/>
            <person name="Gilmore S.P."/>
            <person name="Henske J.K."/>
            <person name="Solomon K.V."/>
            <person name="De Groot R."/>
            <person name="Kuo A."/>
            <person name="Mondo S.J."/>
            <person name="Salamov A.A."/>
            <person name="Labutti K."/>
            <person name="Zhao Z."/>
            <person name="Chiniquy J."/>
            <person name="Barry K."/>
            <person name="Brewer H.M."/>
            <person name="Purvine S.O."/>
            <person name="Wright A.T."/>
            <person name="Boxma B."/>
            <person name="Van Alen T."/>
            <person name="Hackstein J.H."/>
            <person name="Baker S.E."/>
            <person name="Grigoriev I.V."/>
            <person name="O'Malley M.A."/>
        </authorList>
    </citation>
    <scope>NUCLEOTIDE SEQUENCE [LARGE SCALE GENOMIC DNA]</scope>
    <source>
        <strain evidence="9 10">S4</strain>
    </source>
</reference>
<dbReference type="SMART" id="SM00184">
    <property type="entry name" value="RING"/>
    <property type="match status" value="1"/>
</dbReference>
<dbReference type="InterPro" id="IPR017907">
    <property type="entry name" value="Znf_RING_CS"/>
</dbReference>
<dbReference type="EMBL" id="MCFG01000104">
    <property type="protein sequence ID" value="ORX82070.1"/>
    <property type="molecule type" value="Genomic_DNA"/>
</dbReference>
<dbReference type="InterPro" id="IPR001293">
    <property type="entry name" value="Znf_TRAF"/>
</dbReference>
<keyword evidence="3 4" id="KW-0862">Zinc</keyword>
<dbReference type="STRING" id="1754192.A0A1Y1X8J7"/>
<evidence type="ECO:0000256" key="6">
    <source>
        <dbReference type="SAM" id="MobiDB-lite"/>
    </source>
</evidence>
<gene>
    <name evidence="9" type="ORF">BCR32DRAFT_292899</name>
</gene>
<comment type="caution">
    <text evidence="9">The sequence shown here is derived from an EMBL/GenBank/DDBJ whole genome shotgun (WGS) entry which is preliminary data.</text>
</comment>
<feature type="domain" description="RING-type" evidence="7">
    <location>
        <begin position="29"/>
        <end position="67"/>
    </location>
</feature>
<organism evidence="9 10">
    <name type="scientific">Anaeromyces robustus</name>
    <dbReference type="NCBI Taxonomy" id="1754192"/>
    <lineage>
        <taxon>Eukaryota</taxon>
        <taxon>Fungi</taxon>
        <taxon>Fungi incertae sedis</taxon>
        <taxon>Chytridiomycota</taxon>
        <taxon>Chytridiomycota incertae sedis</taxon>
        <taxon>Neocallimastigomycetes</taxon>
        <taxon>Neocallimastigales</taxon>
        <taxon>Neocallimastigaceae</taxon>
        <taxon>Anaeromyces</taxon>
    </lineage>
</organism>
<feature type="domain" description="TRAF-type" evidence="8">
    <location>
        <begin position="112"/>
        <end position="156"/>
    </location>
</feature>
<sequence length="478" mass="55927">MDGEIKENMKLLKTLNFGYVNPVNVNLLCPICRLPLLNPIATSCGHTFCEECILSSLEISNKCPYDRKDIKKEDFKKVDRLILNILNELEIYCPNKVNGCPFICQRQYLYQHYHECEYEFVDCPNKKCNKKVIKKDLEEHINECDFKEIECEFCKEMYYRKDKMNHIKNCKEFENSEITSKEDMVIECKYKNFGCSWKDKFKNLEEHEKTCPYHQFQGFFDNVYLKNQKQLENENQELKKKVYQLTDEISFLKKELDVYKNNNNVPQQQAISESIVELDNEIQLLKCDMQNTNLTLNDLEVRYNMMVIDENIRLREEIQSLRASFQSIQYQVLSFMKYIKGTLHSNVGSTSTITSNTSFANPILNQKCNTANTNNNILPSSKDDNASSTTPFLPTTYNSSKLIKSASTSFDYNSNNNNNSNNSNNNNNGNNSFSRNEFYGYNYSNGNNNIPTRVRSNSDTGSINRYETIHRERRFSKI</sequence>
<evidence type="ECO:0000256" key="2">
    <source>
        <dbReference type="ARBA" id="ARBA00022771"/>
    </source>
</evidence>
<evidence type="ECO:0000256" key="4">
    <source>
        <dbReference type="PROSITE-ProRule" id="PRU00207"/>
    </source>
</evidence>
<feature type="coiled-coil region" evidence="5">
    <location>
        <begin position="221"/>
        <end position="302"/>
    </location>
</feature>
<evidence type="ECO:0000259" key="8">
    <source>
        <dbReference type="PROSITE" id="PS50145"/>
    </source>
</evidence>
<dbReference type="GO" id="GO:0008270">
    <property type="term" value="F:zinc ion binding"/>
    <property type="evidence" value="ECO:0007669"/>
    <property type="project" value="UniProtKB-KW"/>
</dbReference>
<evidence type="ECO:0000259" key="7">
    <source>
        <dbReference type="PROSITE" id="PS50089"/>
    </source>
</evidence>
<keyword evidence="10" id="KW-1185">Reference proteome</keyword>
<dbReference type="Pfam" id="PF13923">
    <property type="entry name" value="zf-C3HC4_2"/>
    <property type="match status" value="1"/>
</dbReference>